<proteinExistence type="predicted"/>
<reference evidence="1" key="1">
    <citation type="submission" date="2018-05" db="EMBL/GenBank/DDBJ databases">
        <authorList>
            <person name="Lanie J.A."/>
            <person name="Ng W.-L."/>
            <person name="Kazmierczak K.M."/>
            <person name="Andrzejewski T.M."/>
            <person name="Davidsen T.M."/>
            <person name="Wayne K.J."/>
            <person name="Tettelin H."/>
            <person name="Glass J.I."/>
            <person name="Rusch D."/>
            <person name="Podicherti R."/>
            <person name="Tsui H.-C.T."/>
            <person name="Winkler M.E."/>
        </authorList>
    </citation>
    <scope>NUCLEOTIDE SEQUENCE</scope>
</reference>
<evidence type="ECO:0000313" key="1">
    <source>
        <dbReference type="EMBL" id="SVC63401.1"/>
    </source>
</evidence>
<name>A0A382NV16_9ZZZZ</name>
<accession>A0A382NV16</accession>
<dbReference type="AlphaFoldDB" id="A0A382NV16"/>
<organism evidence="1">
    <name type="scientific">marine metagenome</name>
    <dbReference type="NCBI Taxonomy" id="408172"/>
    <lineage>
        <taxon>unclassified sequences</taxon>
        <taxon>metagenomes</taxon>
        <taxon>ecological metagenomes</taxon>
    </lineage>
</organism>
<sequence length="27" mass="2749">MPGGATEVAFDEALNVDCGSFFHGSSC</sequence>
<dbReference type="EMBL" id="UINC01102071">
    <property type="protein sequence ID" value="SVC63401.1"/>
    <property type="molecule type" value="Genomic_DNA"/>
</dbReference>
<gene>
    <name evidence="1" type="ORF">METZ01_LOCUS316255</name>
</gene>
<protein>
    <submittedName>
        <fullName evidence="1">Uncharacterized protein</fullName>
    </submittedName>
</protein>